<evidence type="ECO:0000259" key="5">
    <source>
        <dbReference type="PROSITE" id="PS50931"/>
    </source>
</evidence>
<reference evidence="6 7" key="1">
    <citation type="submission" date="2012-11" db="EMBL/GenBank/DDBJ databases">
        <title>Whole genome sequence of Acidocella aminolytica 101 = DSM 11237.</title>
        <authorList>
            <person name="Azuma Y."/>
            <person name="Higashiura N."/>
            <person name="Hirakawa H."/>
            <person name="Matsushita K."/>
        </authorList>
    </citation>
    <scope>NUCLEOTIDE SEQUENCE [LARGE SCALE GENOMIC DNA]</scope>
    <source>
        <strain evidence="7">101 / DSM 11237</strain>
    </source>
</reference>
<dbReference type="Pfam" id="PF00126">
    <property type="entry name" value="HTH_1"/>
    <property type="match status" value="1"/>
</dbReference>
<dbReference type="Gene3D" id="1.10.10.10">
    <property type="entry name" value="Winged helix-like DNA-binding domain superfamily/Winged helix DNA-binding domain"/>
    <property type="match status" value="1"/>
</dbReference>
<evidence type="ECO:0000256" key="3">
    <source>
        <dbReference type="ARBA" id="ARBA00023125"/>
    </source>
</evidence>
<keyword evidence="2" id="KW-0805">Transcription regulation</keyword>
<dbReference type="GO" id="GO:0003700">
    <property type="term" value="F:DNA-binding transcription factor activity"/>
    <property type="evidence" value="ECO:0007669"/>
    <property type="project" value="InterPro"/>
</dbReference>
<dbReference type="GO" id="GO:0003677">
    <property type="term" value="F:DNA binding"/>
    <property type="evidence" value="ECO:0007669"/>
    <property type="project" value="UniProtKB-KW"/>
</dbReference>
<keyword evidence="3" id="KW-0238">DNA-binding</keyword>
<dbReference type="Gene3D" id="3.40.190.10">
    <property type="entry name" value="Periplasmic binding protein-like II"/>
    <property type="match status" value="2"/>
</dbReference>
<evidence type="ECO:0000256" key="4">
    <source>
        <dbReference type="ARBA" id="ARBA00023163"/>
    </source>
</evidence>
<sequence>MPTLRGEGLDPRIKLRHLSAFLEVVRLSGVVHAAESLGLTQPALSKTIAELEEILGVKLFDRSGRTLKLTSFGEVFHRYAGASLTALKQGMRSMAQVRQDEAAAFAIGALPTVSARILPRAAAHFTAQNLGLKPRIVTGPNAYLLSQLRLGEVDLVLGRMAEQEMMRGFAFEHLYEEAIALVVRPGHPMLHAKRFDLAQIAHYQLLMPPPGSIIRPTVQRYLTAHALGPFAAEIETISDNFARAYVRGSDAVWIISEGVVAEELAHGFLARLPADTSATLGPVGLTTRTDIQPSMPAQLFAQSVRAAVAALAVHSPSDQFGAKAGFTKR</sequence>
<dbReference type="InterPro" id="IPR036390">
    <property type="entry name" value="WH_DNA-bd_sf"/>
</dbReference>
<dbReference type="InterPro" id="IPR050950">
    <property type="entry name" value="HTH-type_LysR_regulators"/>
</dbReference>
<dbReference type="PRINTS" id="PR00039">
    <property type="entry name" value="HTHLYSR"/>
</dbReference>
<evidence type="ECO:0000313" key="7">
    <source>
        <dbReference type="Proteomes" id="UP000032668"/>
    </source>
</evidence>
<dbReference type="Pfam" id="PF03466">
    <property type="entry name" value="LysR_substrate"/>
    <property type="match status" value="1"/>
</dbReference>
<dbReference type="InterPro" id="IPR012787">
    <property type="entry name" value="TF_PcaQ"/>
</dbReference>
<dbReference type="InterPro" id="IPR036388">
    <property type="entry name" value="WH-like_DNA-bd_sf"/>
</dbReference>
<dbReference type="FunFam" id="1.10.10.10:FF:000001">
    <property type="entry name" value="LysR family transcriptional regulator"/>
    <property type="match status" value="1"/>
</dbReference>
<dbReference type="NCBIfam" id="TIGR02424">
    <property type="entry name" value="TF_pcaQ"/>
    <property type="match status" value="1"/>
</dbReference>
<keyword evidence="4" id="KW-0804">Transcription</keyword>
<protein>
    <submittedName>
        <fullName evidence="6">Transcriptional regulator LysR</fullName>
    </submittedName>
</protein>
<evidence type="ECO:0000256" key="2">
    <source>
        <dbReference type="ARBA" id="ARBA00023015"/>
    </source>
</evidence>
<dbReference type="STRING" id="1120923.SAMN02746095_02683"/>
<dbReference type="InterPro" id="IPR005119">
    <property type="entry name" value="LysR_subst-bd"/>
</dbReference>
<dbReference type="OrthoDB" id="9814165at2"/>
<feature type="domain" description="HTH lysR-type" evidence="5">
    <location>
        <begin position="13"/>
        <end position="70"/>
    </location>
</feature>
<dbReference type="EMBL" id="BANC01000023">
    <property type="protein sequence ID" value="GAN79580.1"/>
    <property type="molecule type" value="Genomic_DNA"/>
</dbReference>
<dbReference type="AlphaFoldDB" id="A0A0D6PCT0"/>
<keyword evidence="7" id="KW-1185">Reference proteome</keyword>
<name>A0A0D6PCT0_9PROT</name>
<dbReference type="SUPFAM" id="SSF46785">
    <property type="entry name" value="Winged helix' DNA-binding domain"/>
    <property type="match status" value="1"/>
</dbReference>
<dbReference type="GO" id="GO:0019619">
    <property type="term" value="P:3,4-dihydroxybenzoate catabolic process"/>
    <property type="evidence" value="ECO:0007669"/>
    <property type="project" value="InterPro"/>
</dbReference>
<gene>
    <name evidence="6" type="ORF">Aam_023_031</name>
</gene>
<dbReference type="RefSeq" id="WP_048878024.1">
    <property type="nucleotide sequence ID" value="NZ_BANC01000023.1"/>
</dbReference>
<evidence type="ECO:0000313" key="6">
    <source>
        <dbReference type="EMBL" id="GAN79580.1"/>
    </source>
</evidence>
<dbReference type="InterPro" id="IPR000847">
    <property type="entry name" value="LysR_HTH_N"/>
</dbReference>
<dbReference type="Proteomes" id="UP000032668">
    <property type="component" value="Unassembled WGS sequence"/>
</dbReference>
<dbReference type="PROSITE" id="PS50931">
    <property type="entry name" value="HTH_LYSR"/>
    <property type="match status" value="1"/>
</dbReference>
<proteinExistence type="inferred from homology"/>
<accession>A0A0D6PCT0</accession>
<evidence type="ECO:0000256" key="1">
    <source>
        <dbReference type="ARBA" id="ARBA00009437"/>
    </source>
</evidence>
<dbReference type="PANTHER" id="PTHR30419">
    <property type="entry name" value="HTH-TYPE TRANSCRIPTIONAL REGULATOR YBHD"/>
    <property type="match status" value="1"/>
</dbReference>
<dbReference type="GO" id="GO:0005829">
    <property type="term" value="C:cytosol"/>
    <property type="evidence" value="ECO:0007669"/>
    <property type="project" value="TreeGrafter"/>
</dbReference>
<dbReference type="SUPFAM" id="SSF53850">
    <property type="entry name" value="Periplasmic binding protein-like II"/>
    <property type="match status" value="1"/>
</dbReference>
<dbReference type="GO" id="GO:0045893">
    <property type="term" value="P:positive regulation of DNA-templated transcription"/>
    <property type="evidence" value="ECO:0007669"/>
    <property type="project" value="InterPro"/>
</dbReference>
<dbReference type="PANTHER" id="PTHR30419:SF8">
    <property type="entry name" value="NITROGEN ASSIMILATION TRANSCRIPTIONAL ACTIVATOR-RELATED"/>
    <property type="match status" value="1"/>
</dbReference>
<comment type="caution">
    <text evidence="6">The sequence shown here is derived from an EMBL/GenBank/DDBJ whole genome shotgun (WGS) entry which is preliminary data.</text>
</comment>
<organism evidence="6 7">
    <name type="scientific">Acidocella aminolytica 101 = DSM 11237</name>
    <dbReference type="NCBI Taxonomy" id="1120923"/>
    <lineage>
        <taxon>Bacteria</taxon>
        <taxon>Pseudomonadati</taxon>
        <taxon>Pseudomonadota</taxon>
        <taxon>Alphaproteobacteria</taxon>
        <taxon>Acetobacterales</taxon>
        <taxon>Acidocellaceae</taxon>
        <taxon>Acidocella</taxon>
    </lineage>
</organism>
<comment type="similarity">
    <text evidence="1">Belongs to the LysR transcriptional regulatory family.</text>
</comment>